<dbReference type="EMBL" id="JAVDRD010000014">
    <property type="protein sequence ID" value="MDR6513062.1"/>
    <property type="molecule type" value="Genomic_DNA"/>
</dbReference>
<dbReference type="GO" id="GO:0004784">
    <property type="term" value="F:superoxide dismutase activity"/>
    <property type="evidence" value="ECO:0007669"/>
    <property type="project" value="UniProtKB-EC"/>
</dbReference>
<sequence length="199" mass="19850">MPSPLLSSRLRRTVTTFAPRAIVALALPIALSACGDGSMAGMHSAPTPKAQVVANATLMLASGASAGTAELLQGPDGFRVHVDAKGLPPGVHGIHLHTVGKCDAPGFTTAGGHLNPDGHQHGAENPAGAHLGDLTNLTVGADGTGALDFALRGGADMTGPALFDADGTALVIHAAPDDYKTDPSGNSGARLACGVFVRQ</sequence>
<dbReference type="Gene3D" id="2.60.40.200">
    <property type="entry name" value="Superoxide dismutase, copper/zinc binding domain"/>
    <property type="match status" value="1"/>
</dbReference>
<dbReference type="InterPro" id="IPR001424">
    <property type="entry name" value="SOD_Cu_Zn_dom"/>
</dbReference>
<comment type="similarity">
    <text evidence="1">Belongs to the Cu-Zn superoxide dismutase family.</text>
</comment>
<evidence type="ECO:0000313" key="4">
    <source>
        <dbReference type="EMBL" id="MDR6513062.1"/>
    </source>
</evidence>
<dbReference type="Proteomes" id="UP001184150">
    <property type="component" value="Unassembled WGS sequence"/>
</dbReference>
<protein>
    <submittedName>
        <fullName evidence="4">Cu-Zn family superoxide dismutase</fullName>
        <ecNumber evidence="4">1.15.1.1</ecNumber>
    </submittedName>
</protein>
<dbReference type="EC" id="1.15.1.1" evidence="4"/>
<keyword evidence="2" id="KW-0732">Signal</keyword>
<keyword evidence="4" id="KW-0560">Oxidoreductase</keyword>
<dbReference type="InterPro" id="IPR036423">
    <property type="entry name" value="SOD-like_Cu/Zn_dom_sf"/>
</dbReference>
<feature type="chain" id="PRO_5046195617" evidence="2">
    <location>
        <begin position="36"/>
        <end position="199"/>
    </location>
</feature>
<dbReference type="RefSeq" id="WP_022675938.1">
    <property type="nucleotide sequence ID" value="NZ_JAVDRD010000014.1"/>
</dbReference>
<dbReference type="SUPFAM" id="SSF49329">
    <property type="entry name" value="Cu,Zn superoxide dismutase-like"/>
    <property type="match status" value="1"/>
</dbReference>
<keyword evidence="5" id="KW-1185">Reference proteome</keyword>
<organism evidence="4 5">
    <name type="scientific">Novosphingobium capsulatum</name>
    <dbReference type="NCBI Taxonomy" id="13688"/>
    <lineage>
        <taxon>Bacteria</taxon>
        <taxon>Pseudomonadati</taxon>
        <taxon>Pseudomonadota</taxon>
        <taxon>Alphaproteobacteria</taxon>
        <taxon>Sphingomonadales</taxon>
        <taxon>Sphingomonadaceae</taxon>
        <taxon>Novosphingobium</taxon>
    </lineage>
</organism>
<dbReference type="InterPro" id="IPR024134">
    <property type="entry name" value="SOD_Cu/Zn_/chaperone"/>
</dbReference>
<dbReference type="CDD" id="cd00305">
    <property type="entry name" value="Cu-Zn_Superoxide_Dismutase"/>
    <property type="match status" value="1"/>
</dbReference>
<reference evidence="4 5" key="1">
    <citation type="submission" date="2023-07" db="EMBL/GenBank/DDBJ databases">
        <title>Sorghum-associated microbial communities from plants grown in Nebraska, USA.</title>
        <authorList>
            <person name="Schachtman D."/>
        </authorList>
    </citation>
    <scope>NUCLEOTIDE SEQUENCE [LARGE SCALE GENOMIC DNA]</scope>
    <source>
        <strain evidence="4 5">DS1027</strain>
    </source>
</reference>
<dbReference type="Pfam" id="PF00080">
    <property type="entry name" value="Sod_Cu"/>
    <property type="match status" value="1"/>
</dbReference>
<evidence type="ECO:0000256" key="1">
    <source>
        <dbReference type="ARBA" id="ARBA00010457"/>
    </source>
</evidence>
<accession>A0ABU1MSN0</accession>
<feature type="signal peptide" evidence="2">
    <location>
        <begin position="1"/>
        <end position="35"/>
    </location>
</feature>
<comment type="caution">
    <text evidence="4">The sequence shown here is derived from an EMBL/GenBank/DDBJ whole genome shotgun (WGS) entry which is preliminary data.</text>
</comment>
<dbReference type="PANTHER" id="PTHR10003">
    <property type="entry name" value="SUPEROXIDE DISMUTASE CU-ZN -RELATED"/>
    <property type="match status" value="1"/>
</dbReference>
<evidence type="ECO:0000313" key="5">
    <source>
        <dbReference type="Proteomes" id="UP001184150"/>
    </source>
</evidence>
<name>A0ABU1MSN0_9SPHN</name>
<gene>
    <name evidence="4" type="ORF">J2792_003950</name>
</gene>
<evidence type="ECO:0000259" key="3">
    <source>
        <dbReference type="Pfam" id="PF00080"/>
    </source>
</evidence>
<feature type="domain" description="Superoxide dismutase copper/zinc binding" evidence="3">
    <location>
        <begin position="67"/>
        <end position="195"/>
    </location>
</feature>
<evidence type="ECO:0000256" key="2">
    <source>
        <dbReference type="SAM" id="SignalP"/>
    </source>
</evidence>
<proteinExistence type="inferred from homology"/>